<dbReference type="CDD" id="cd00093">
    <property type="entry name" value="HTH_XRE"/>
    <property type="match status" value="1"/>
</dbReference>
<evidence type="ECO:0000256" key="2">
    <source>
        <dbReference type="SAM" id="MobiDB-lite"/>
    </source>
</evidence>
<dbReference type="InterPro" id="IPR050807">
    <property type="entry name" value="TransReg_Diox_bact_type"/>
</dbReference>
<dbReference type="EMBL" id="CADCTC010000096">
    <property type="protein sequence ID" value="CAA9241039.1"/>
    <property type="molecule type" value="Genomic_DNA"/>
</dbReference>
<name>A0A6J4I5Q2_9CHLR</name>
<proteinExistence type="predicted"/>
<organism evidence="4">
    <name type="scientific">uncultured Chloroflexota bacterium</name>
    <dbReference type="NCBI Taxonomy" id="166587"/>
    <lineage>
        <taxon>Bacteria</taxon>
        <taxon>Bacillati</taxon>
        <taxon>Chloroflexota</taxon>
        <taxon>environmental samples</taxon>
    </lineage>
</organism>
<reference evidence="4" key="1">
    <citation type="submission" date="2020-02" db="EMBL/GenBank/DDBJ databases">
        <authorList>
            <person name="Meier V. D."/>
        </authorList>
    </citation>
    <scope>NUCLEOTIDE SEQUENCE</scope>
    <source>
        <strain evidence="4">AVDCRST_MAG77</strain>
    </source>
</reference>
<dbReference type="Gene3D" id="1.10.260.40">
    <property type="entry name" value="lambda repressor-like DNA-binding domains"/>
    <property type="match status" value="2"/>
</dbReference>
<protein>
    <recommendedName>
        <fullName evidence="3">HTH cro/C1-type domain-containing protein</fullName>
    </recommendedName>
</protein>
<feature type="domain" description="HTH cro/C1-type" evidence="3">
    <location>
        <begin position="15"/>
        <end position="69"/>
    </location>
</feature>
<keyword evidence="1" id="KW-0238">DNA-binding</keyword>
<feature type="domain" description="HTH cro/C1-type" evidence="3">
    <location>
        <begin position="89"/>
        <end position="144"/>
    </location>
</feature>
<dbReference type="PANTHER" id="PTHR46797:SF1">
    <property type="entry name" value="METHYLPHOSPHONATE SYNTHASE"/>
    <property type="match status" value="1"/>
</dbReference>
<evidence type="ECO:0000256" key="1">
    <source>
        <dbReference type="ARBA" id="ARBA00023125"/>
    </source>
</evidence>
<dbReference type="PANTHER" id="PTHR46797">
    <property type="entry name" value="HTH-TYPE TRANSCRIPTIONAL REGULATOR"/>
    <property type="match status" value="1"/>
</dbReference>
<dbReference type="Pfam" id="PF01381">
    <property type="entry name" value="HTH_3"/>
    <property type="match status" value="2"/>
</dbReference>
<dbReference type="GO" id="GO:0005829">
    <property type="term" value="C:cytosol"/>
    <property type="evidence" value="ECO:0007669"/>
    <property type="project" value="TreeGrafter"/>
</dbReference>
<evidence type="ECO:0000313" key="4">
    <source>
        <dbReference type="EMBL" id="CAA9241039.1"/>
    </source>
</evidence>
<gene>
    <name evidence="4" type="ORF">AVDCRST_MAG77-1540</name>
</gene>
<dbReference type="GO" id="GO:0003700">
    <property type="term" value="F:DNA-binding transcription factor activity"/>
    <property type="evidence" value="ECO:0007669"/>
    <property type="project" value="TreeGrafter"/>
</dbReference>
<evidence type="ECO:0000259" key="3">
    <source>
        <dbReference type="PROSITE" id="PS50943"/>
    </source>
</evidence>
<dbReference type="InterPro" id="IPR010982">
    <property type="entry name" value="Lambda_DNA-bd_dom_sf"/>
</dbReference>
<dbReference type="PROSITE" id="PS50943">
    <property type="entry name" value="HTH_CROC1"/>
    <property type="match status" value="2"/>
</dbReference>
<dbReference type="AlphaFoldDB" id="A0A6J4I5Q2"/>
<dbReference type="GO" id="GO:0003677">
    <property type="term" value="F:DNA binding"/>
    <property type="evidence" value="ECO:0007669"/>
    <property type="project" value="UniProtKB-KW"/>
</dbReference>
<dbReference type="SMART" id="SM00530">
    <property type="entry name" value="HTH_XRE"/>
    <property type="match status" value="2"/>
</dbReference>
<feature type="region of interest" description="Disordered" evidence="2">
    <location>
        <begin position="143"/>
        <end position="169"/>
    </location>
</feature>
<dbReference type="InterPro" id="IPR001387">
    <property type="entry name" value="Cro/C1-type_HTH"/>
</dbReference>
<sequence>MEGIGRDLAWVGGQLRALRDRRGVSQAELARRTGVARTHLIAMEQGQHEPSLELLGKVAAALEYRLPELVWYLAGEPFADPAAPLAARVRLRRDQLGLRAAELAALAGTTRATISQIEAGVNANPGIRLLARLARALQCCPSELAPPRPTGRGRERPDRASAVVAGVRS</sequence>
<accession>A0A6J4I5Q2</accession>
<dbReference type="SUPFAM" id="SSF47413">
    <property type="entry name" value="lambda repressor-like DNA-binding domains"/>
    <property type="match status" value="2"/>
</dbReference>